<dbReference type="AlphaFoldDB" id="S9THE3"/>
<evidence type="ECO:0000313" key="11">
    <source>
        <dbReference type="EMBL" id="EPY01696.1"/>
    </source>
</evidence>
<evidence type="ECO:0000256" key="5">
    <source>
        <dbReference type="ARBA" id="ARBA00022519"/>
    </source>
</evidence>
<dbReference type="Gene3D" id="3.30.1150.10">
    <property type="match status" value="1"/>
</dbReference>
<comment type="caution">
    <text evidence="11">The sequence shown here is derived from an EMBL/GenBank/DDBJ whole genome shotgun (WGS) entry which is preliminary data.</text>
</comment>
<name>S9THE3_MAGFU</name>
<dbReference type="PROSITE" id="PS52015">
    <property type="entry name" value="TONB_CTD"/>
    <property type="match status" value="1"/>
</dbReference>
<keyword evidence="4" id="KW-1003">Cell membrane</keyword>
<dbReference type="InterPro" id="IPR006260">
    <property type="entry name" value="TonB/TolA_C"/>
</dbReference>
<dbReference type="Proteomes" id="UP000015350">
    <property type="component" value="Unassembled WGS sequence"/>
</dbReference>
<evidence type="ECO:0000256" key="4">
    <source>
        <dbReference type="ARBA" id="ARBA00022475"/>
    </source>
</evidence>
<dbReference type="InterPro" id="IPR037682">
    <property type="entry name" value="TonB_C"/>
</dbReference>
<dbReference type="Pfam" id="PF03544">
    <property type="entry name" value="TonB_C"/>
    <property type="match status" value="1"/>
</dbReference>
<comment type="similarity">
    <text evidence="2">Belongs to the TonB family.</text>
</comment>
<keyword evidence="6" id="KW-0812">Transmembrane</keyword>
<dbReference type="GO" id="GO:0015031">
    <property type="term" value="P:protein transport"/>
    <property type="evidence" value="ECO:0007669"/>
    <property type="project" value="UniProtKB-KW"/>
</dbReference>
<accession>S9THE3</accession>
<evidence type="ECO:0000313" key="12">
    <source>
        <dbReference type="Proteomes" id="UP000015350"/>
    </source>
</evidence>
<evidence type="ECO:0000259" key="10">
    <source>
        <dbReference type="PROSITE" id="PS52015"/>
    </source>
</evidence>
<dbReference type="STRING" id="1316936.K678_09595"/>
<evidence type="ECO:0000256" key="9">
    <source>
        <dbReference type="ARBA" id="ARBA00023136"/>
    </source>
</evidence>
<keyword evidence="7" id="KW-0653">Protein transport</keyword>
<evidence type="ECO:0000256" key="2">
    <source>
        <dbReference type="ARBA" id="ARBA00006555"/>
    </source>
</evidence>
<dbReference type="NCBIfam" id="TIGR01352">
    <property type="entry name" value="tonB_Cterm"/>
    <property type="match status" value="1"/>
</dbReference>
<keyword evidence="8" id="KW-1133">Transmembrane helix</keyword>
<evidence type="ECO:0000256" key="6">
    <source>
        <dbReference type="ARBA" id="ARBA00022692"/>
    </source>
</evidence>
<keyword evidence="5" id="KW-0997">Cell inner membrane</keyword>
<comment type="subcellular location">
    <subcellularLocation>
        <location evidence="1">Cell inner membrane</location>
        <topology evidence="1">Single-pass membrane protein</topology>
        <orientation evidence="1">Periplasmic side</orientation>
    </subcellularLocation>
</comment>
<protein>
    <submittedName>
        <fullName evidence="11">TonB-like protein</fullName>
    </submittedName>
</protein>
<dbReference type="EMBL" id="AQPH01000032">
    <property type="protein sequence ID" value="EPY01696.1"/>
    <property type="molecule type" value="Genomic_DNA"/>
</dbReference>
<evidence type="ECO:0000256" key="7">
    <source>
        <dbReference type="ARBA" id="ARBA00022927"/>
    </source>
</evidence>
<reference evidence="11 12" key="1">
    <citation type="submission" date="2013-04" db="EMBL/GenBank/DDBJ databases">
        <authorList>
            <person name="Kuznetsov B."/>
            <person name="Ivanovsky R."/>
        </authorList>
    </citation>
    <scope>NUCLEOTIDE SEQUENCE [LARGE SCALE GENOMIC DNA]</scope>
    <source>
        <strain evidence="11 12">MGU-K5</strain>
    </source>
</reference>
<dbReference type="InterPro" id="IPR051045">
    <property type="entry name" value="TonB-dependent_transducer"/>
</dbReference>
<evidence type="ECO:0000256" key="8">
    <source>
        <dbReference type="ARBA" id="ARBA00022989"/>
    </source>
</evidence>
<evidence type="ECO:0000256" key="1">
    <source>
        <dbReference type="ARBA" id="ARBA00004383"/>
    </source>
</evidence>
<organism evidence="11 12">
    <name type="scientific">Magnetospirillum fulvum MGU-K5</name>
    <dbReference type="NCBI Taxonomy" id="1316936"/>
    <lineage>
        <taxon>Bacteria</taxon>
        <taxon>Pseudomonadati</taxon>
        <taxon>Pseudomonadota</taxon>
        <taxon>Alphaproteobacteria</taxon>
        <taxon>Rhodospirillales</taxon>
        <taxon>Rhodospirillaceae</taxon>
        <taxon>Magnetospirillum</taxon>
    </lineage>
</organism>
<sequence length="71" mass="8109">MDTNQQGTVLVRALVGTDGRPRDVRIWETSGFRLLDTAAEAAVRGWTFEPAYWNGRHTEAWVQVPVHFVLR</sequence>
<dbReference type="PANTHER" id="PTHR33446:SF2">
    <property type="entry name" value="PROTEIN TONB"/>
    <property type="match status" value="1"/>
</dbReference>
<dbReference type="eggNOG" id="COG0810">
    <property type="taxonomic scope" value="Bacteria"/>
</dbReference>
<dbReference type="PANTHER" id="PTHR33446">
    <property type="entry name" value="PROTEIN TONB-RELATED"/>
    <property type="match status" value="1"/>
</dbReference>
<dbReference type="GO" id="GO:0031992">
    <property type="term" value="F:energy transducer activity"/>
    <property type="evidence" value="ECO:0007669"/>
    <property type="project" value="TreeGrafter"/>
</dbReference>
<keyword evidence="3" id="KW-0813">Transport</keyword>
<dbReference type="GO" id="GO:0055085">
    <property type="term" value="P:transmembrane transport"/>
    <property type="evidence" value="ECO:0007669"/>
    <property type="project" value="InterPro"/>
</dbReference>
<gene>
    <name evidence="11" type="ORF">K678_09595</name>
</gene>
<dbReference type="GO" id="GO:0098797">
    <property type="term" value="C:plasma membrane protein complex"/>
    <property type="evidence" value="ECO:0007669"/>
    <property type="project" value="TreeGrafter"/>
</dbReference>
<evidence type="ECO:0000256" key="3">
    <source>
        <dbReference type="ARBA" id="ARBA00022448"/>
    </source>
</evidence>
<keyword evidence="9" id="KW-0472">Membrane</keyword>
<dbReference type="SUPFAM" id="SSF74653">
    <property type="entry name" value="TolA/TonB C-terminal domain"/>
    <property type="match status" value="1"/>
</dbReference>
<feature type="domain" description="TonB C-terminal" evidence="10">
    <location>
        <begin position="1"/>
        <end position="71"/>
    </location>
</feature>
<proteinExistence type="inferred from homology"/>